<keyword evidence="2" id="KW-1185">Reference proteome</keyword>
<reference evidence="1" key="1">
    <citation type="submission" date="2022-09" db="EMBL/GenBank/DDBJ databases">
        <title>Australian commercial rhizobial inoculants.</title>
        <authorList>
            <person name="Kohlmeier M.G."/>
            <person name="O'Hara G.W."/>
            <person name="Colombi E."/>
            <person name="Ramsay J.P."/>
            <person name="Terpolilli J."/>
        </authorList>
    </citation>
    <scope>NUCLEOTIDE SEQUENCE</scope>
    <source>
        <strain evidence="1">WSM1592</strain>
        <plasmid evidence="1">pWSM1592_1</plasmid>
    </source>
</reference>
<dbReference type="RefSeq" id="WP_260308487.1">
    <property type="nucleotide sequence ID" value="NZ_CP104144.1"/>
</dbReference>
<proteinExistence type="predicted"/>
<evidence type="ECO:0000313" key="1">
    <source>
        <dbReference type="EMBL" id="UWU16595.1"/>
    </source>
</evidence>
<dbReference type="Proteomes" id="UP001060123">
    <property type="component" value="Plasmid pWSM1592_1"/>
</dbReference>
<evidence type="ECO:0000313" key="2">
    <source>
        <dbReference type="Proteomes" id="UP001060123"/>
    </source>
</evidence>
<name>A0ABY5XPP5_RHISU</name>
<gene>
    <name evidence="1" type="ORF">N2599_27470</name>
</gene>
<accession>A0ABY5XPP5</accession>
<geneLocation type="plasmid" evidence="1 2">
    <name>pWSM1592_1</name>
</geneLocation>
<dbReference type="EMBL" id="CP104144">
    <property type="protein sequence ID" value="UWU16595.1"/>
    <property type="molecule type" value="Genomic_DNA"/>
</dbReference>
<sequence length="109" mass="11864">MVRCATVPLGQRHSSARPAILFEYFRKSVGGNGVHHDPVPPTDDIASSIKENPHLLCLERPKLAVLNVGFAAPDHLDWTAFHFLGRGHGVYGEIGFRLTAEAAADHEQG</sequence>
<organism evidence="1 2">
    <name type="scientific">Rhizobium sullae</name>
    <name type="common">Rhizobium hedysari</name>
    <dbReference type="NCBI Taxonomy" id="50338"/>
    <lineage>
        <taxon>Bacteria</taxon>
        <taxon>Pseudomonadati</taxon>
        <taxon>Pseudomonadota</taxon>
        <taxon>Alphaproteobacteria</taxon>
        <taxon>Hyphomicrobiales</taxon>
        <taxon>Rhizobiaceae</taxon>
        <taxon>Rhizobium/Agrobacterium group</taxon>
        <taxon>Rhizobium</taxon>
    </lineage>
</organism>
<keyword evidence="1" id="KW-0614">Plasmid</keyword>
<protein>
    <submittedName>
        <fullName evidence="1">Uncharacterized protein</fullName>
    </submittedName>
</protein>